<name>A0A7S8IH17_9CHLR</name>
<gene>
    <name evidence="1" type="ORF">G4Y79_10580</name>
</gene>
<organism evidence="1 2">
    <name type="scientific">Phototrophicus methaneseepsis</name>
    <dbReference type="NCBI Taxonomy" id="2710758"/>
    <lineage>
        <taxon>Bacteria</taxon>
        <taxon>Bacillati</taxon>
        <taxon>Chloroflexota</taxon>
        <taxon>Candidatus Thermofontia</taxon>
        <taxon>Phototrophicales</taxon>
        <taxon>Phototrophicaceae</taxon>
        <taxon>Phototrophicus</taxon>
    </lineage>
</organism>
<evidence type="ECO:0000313" key="2">
    <source>
        <dbReference type="Proteomes" id="UP000594468"/>
    </source>
</evidence>
<evidence type="ECO:0000313" key="1">
    <source>
        <dbReference type="EMBL" id="QPC84793.1"/>
    </source>
</evidence>
<keyword evidence="2" id="KW-1185">Reference proteome</keyword>
<dbReference type="EMBL" id="CP062983">
    <property type="protein sequence ID" value="QPC84793.1"/>
    <property type="molecule type" value="Genomic_DNA"/>
</dbReference>
<proteinExistence type="predicted"/>
<accession>A0A7S8IH17</accession>
<protein>
    <submittedName>
        <fullName evidence="1">Uncharacterized protein</fullName>
    </submittedName>
</protein>
<sequence length="130" mass="14822">MSTNRSEHWGCLYLVKTGDQYWLRTLCVADHPSPERVTQLPEASDLIHVVYTDNVPYIKEKLGKRFAWEAIDARHFKLSEVDITYVRSVSSLPPLKVLRALLPNVSYALLFATYQRLQSMLGANQQAIAS</sequence>
<dbReference type="AlphaFoldDB" id="A0A7S8IH17"/>
<dbReference type="KEGG" id="pmet:G4Y79_10580"/>
<reference evidence="1 2" key="1">
    <citation type="submission" date="2020-02" db="EMBL/GenBank/DDBJ databases">
        <authorList>
            <person name="Zheng R.K."/>
            <person name="Sun C.M."/>
        </authorList>
    </citation>
    <scope>NUCLEOTIDE SEQUENCE [LARGE SCALE GENOMIC DNA]</scope>
    <source>
        <strain evidence="2">rifampicinis</strain>
    </source>
</reference>
<dbReference type="RefSeq" id="WP_195172856.1">
    <property type="nucleotide sequence ID" value="NZ_CP062983.1"/>
</dbReference>
<dbReference type="Proteomes" id="UP000594468">
    <property type="component" value="Chromosome"/>
</dbReference>